<dbReference type="EMBL" id="JAKNGE010000001">
    <property type="protein sequence ID" value="MCG4744042.1"/>
    <property type="molecule type" value="Genomic_DNA"/>
</dbReference>
<evidence type="ECO:0000313" key="1">
    <source>
        <dbReference type="EMBL" id="MCG4744042.1"/>
    </source>
</evidence>
<comment type="caution">
    <text evidence="1">The sequence shown here is derived from an EMBL/GenBank/DDBJ whole genome shotgun (WGS) entry which is preliminary data.</text>
</comment>
<sequence>MEDFYFVYGFDGKNKKADRLYRYLNGNFERYDKRLRKWIPAPEQACIFIGEDWEYDEITQDEAEKIKDMLKV</sequence>
<proteinExistence type="predicted"/>
<reference evidence="1" key="1">
    <citation type="submission" date="2022-01" db="EMBL/GenBank/DDBJ databases">
        <title>Collection of gut derived symbiotic bacterial strains cultured from healthy donors.</title>
        <authorList>
            <person name="Lin H."/>
            <person name="Kohout C."/>
            <person name="Waligurski E."/>
            <person name="Pamer E.G."/>
        </authorList>
    </citation>
    <scope>NUCLEOTIDE SEQUENCE</scope>
    <source>
        <strain evidence="1">DFI.6.55</strain>
    </source>
</reference>
<dbReference type="Proteomes" id="UP001299608">
    <property type="component" value="Unassembled WGS sequence"/>
</dbReference>
<protein>
    <submittedName>
        <fullName evidence="1">Uncharacterized protein</fullName>
    </submittedName>
</protein>
<dbReference type="RefSeq" id="WP_238053348.1">
    <property type="nucleotide sequence ID" value="NZ_JAKNGE010000001.1"/>
</dbReference>
<accession>A0AAW5BS12</accession>
<dbReference type="AlphaFoldDB" id="A0AAW5BS12"/>
<evidence type="ECO:0000313" key="2">
    <source>
        <dbReference type="Proteomes" id="UP001299608"/>
    </source>
</evidence>
<gene>
    <name evidence="1" type="ORF">L0N08_01290</name>
</gene>
<organism evidence="1 2">
    <name type="scientific">Enterocloster aldenensis</name>
    <dbReference type="NCBI Taxonomy" id="358742"/>
    <lineage>
        <taxon>Bacteria</taxon>
        <taxon>Bacillati</taxon>
        <taxon>Bacillota</taxon>
        <taxon>Clostridia</taxon>
        <taxon>Lachnospirales</taxon>
        <taxon>Lachnospiraceae</taxon>
        <taxon>Enterocloster</taxon>
    </lineage>
</organism>
<name>A0AAW5BS12_9FIRM</name>